<sequence length="103" mass="11933">MWGKIEGQRLRLAKMYIADYCLALREESGNVDIPYVVARINNEFHLVPESEMLSLINDIGYFFHCLDNQQVEALDRGGYWKWKAVSALEAKAELERNLNQLQA</sequence>
<dbReference type="AlphaFoldDB" id="A0A1I6YW96"/>
<gene>
    <name evidence="1" type="ORF">SAMN04487956_10790</name>
</gene>
<protein>
    <submittedName>
        <fullName evidence="1">Uncharacterized protein</fullName>
    </submittedName>
</protein>
<evidence type="ECO:0000313" key="2">
    <source>
        <dbReference type="Proteomes" id="UP000199594"/>
    </source>
</evidence>
<dbReference type="Proteomes" id="UP000199594">
    <property type="component" value="Unassembled WGS sequence"/>
</dbReference>
<name>A0A1I6YW96_9GAMM</name>
<dbReference type="RefSeq" id="WP_139233894.1">
    <property type="nucleotide sequence ID" value="NZ_FPAQ01000007.1"/>
</dbReference>
<proteinExistence type="predicted"/>
<reference evidence="1 2" key="1">
    <citation type="submission" date="2016-10" db="EMBL/GenBank/DDBJ databases">
        <authorList>
            <person name="de Groot N.N."/>
        </authorList>
    </citation>
    <scope>NUCLEOTIDE SEQUENCE [LARGE SCALE GENOMIC DNA]</scope>
    <source>
        <strain evidence="1 2">CGMCC 1.6493</strain>
    </source>
</reference>
<organism evidence="1 2">
    <name type="scientific">Halomonas saccharevitans</name>
    <dbReference type="NCBI Taxonomy" id="416872"/>
    <lineage>
        <taxon>Bacteria</taxon>
        <taxon>Pseudomonadati</taxon>
        <taxon>Pseudomonadota</taxon>
        <taxon>Gammaproteobacteria</taxon>
        <taxon>Oceanospirillales</taxon>
        <taxon>Halomonadaceae</taxon>
        <taxon>Halomonas</taxon>
    </lineage>
</organism>
<dbReference type="EMBL" id="FPAQ01000007">
    <property type="protein sequence ID" value="SFT54686.1"/>
    <property type="molecule type" value="Genomic_DNA"/>
</dbReference>
<evidence type="ECO:0000313" key="1">
    <source>
        <dbReference type="EMBL" id="SFT54686.1"/>
    </source>
</evidence>
<accession>A0A1I6YW96</accession>